<dbReference type="NCBIfam" id="TIGR00186">
    <property type="entry name" value="rRNA_methyl_3"/>
    <property type="match status" value="1"/>
</dbReference>
<organism evidence="6 7">
    <name type="scientific">Prochlorococcus marinus (strain SARG / CCMP1375 / SS120)</name>
    <dbReference type="NCBI Taxonomy" id="167539"/>
    <lineage>
        <taxon>Bacteria</taxon>
        <taxon>Bacillati</taxon>
        <taxon>Cyanobacteriota</taxon>
        <taxon>Cyanophyceae</taxon>
        <taxon>Synechococcales</taxon>
        <taxon>Prochlorococcaceae</taxon>
        <taxon>Prochlorococcus</taxon>
    </lineage>
</organism>
<protein>
    <submittedName>
        <fullName evidence="6">rRNA methylase</fullName>
    </submittedName>
</protein>
<proteinExistence type="inferred from homology"/>
<dbReference type="GO" id="GO:0032259">
    <property type="term" value="P:methylation"/>
    <property type="evidence" value="ECO:0007669"/>
    <property type="project" value="UniProtKB-KW"/>
</dbReference>
<dbReference type="KEGG" id="pma:Pro_0748"/>
<dbReference type="PANTHER" id="PTHR46429:SF1">
    <property type="entry name" value="23S RRNA (GUANOSINE-2'-O-)-METHYLTRANSFERASE RLMB"/>
    <property type="match status" value="1"/>
</dbReference>
<dbReference type="InterPro" id="IPR001537">
    <property type="entry name" value="SpoU_MeTrfase"/>
</dbReference>
<dbReference type="GO" id="GO:0006396">
    <property type="term" value="P:RNA processing"/>
    <property type="evidence" value="ECO:0007669"/>
    <property type="project" value="InterPro"/>
</dbReference>
<evidence type="ECO:0000313" key="6">
    <source>
        <dbReference type="EMBL" id="AAP99792.1"/>
    </source>
</evidence>
<reference evidence="6 7" key="1">
    <citation type="journal article" date="2003" name="Proc. Natl. Acad. Sci. U.S.A.">
        <title>Genome sequence of the cyanobacterium Prochlorococcus marinus SS120, a nearly minimal oxyphototrophic genome.</title>
        <authorList>
            <person name="Dufresne A."/>
            <person name="Salanoubat M."/>
            <person name="Partensky F."/>
            <person name="Artiguenave F."/>
            <person name="Axmann I.M."/>
            <person name="Barbe V."/>
            <person name="Duprat S."/>
            <person name="Galperin M.Y."/>
            <person name="Koonin E.V."/>
            <person name="Le Gall F."/>
            <person name="Makarova K.S."/>
            <person name="Ostrowski M."/>
            <person name="Oztas S."/>
            <person name="Robert C."/>
            <person name="Rogozin I.B."/>
            <person name="Scanlan D.J."/>
            <person name="Tandeau de Marsac N."/>
            <person name="Weissenbach J."/>
            <person name="Wincker P."/>
            <person name="Wolf Y.I."/>
            <person name="Hess W.R."/>
        </authorList>
    </citation>
    <scope>NUCLEOTIDE SEQUENCE [LARGE SCALE GENOMIC DNA]</scope>
    <source>
        <strain evidence="7">SARG / CCMP1375 / SS120</strain>
    </source>
</reference>
<dbReference type="EMBL" id="AE017126">
    <property type="protein sequence ID" value="AAP99792.1"/>
    <property type="molecule type" value="Genomic_DNA"/>
</dbReference>
<dbReference type="InterPro" id="IPR013123">
    <property type="entry name" value="SpoU_subst-bd"/>
</dbReference>
<feature type="region of interest" description="Disordered" evidence="4">
    <location>
        <begin position="1"/>
        <end position="139"/>
    </location>
</feature>
<dbReference type="CDD" id="cd18103">
    <property type="entry name" value="SpoU-like_RlmB"/>
    <property type="match status" value="1"/>
</dbReference>
<dbReference type="SUPFAM" id="SSF75217">
    <property type="entry name" value="alpha/beta knot"/>
    <property type="match status" value="1"/>
</dbReference>
<dbReference type="InterPro" id="IPR004441">
    <property type="entry name" value="rRNA_MeTrfase_TrmH"/>
</dbReference>
<dbReference type="PATRIC" id="fig|167539.5.peg.791"/>
<evidence type="ECO:0000256" key="4">
    <source>
        <dbReference type="SAM" id="MobiDB-lite"/>
    </source>
</evidence>
<keyword evidence="2 6" id="KW-0489">Methyltransferase</keyword>
<dbReference type="HOGENOM" id="CLU_021322_7_1_3"/>
<dbReference type="eggNOG" id="COG0566">
    <property type="taxonomic scope" value="Bacteria"/>
</dbReference>
<feature type="compositionally biased region" description="Polar residues" evidence="4">
    <location>
        <begin position="93"/>
        <end position="134"/>
    </location>
</feature>
<sequence length="418" mass="46342">MSSNDRRGGNFSRDFSSKERKNNKRGSSASMRWKKGNKSEWNQSDHKKDSPYRRDTEKVNFDRGNQKKRNFDNARDSSASNKASFNSKRAWRSINSEETQNRSSSNKRQPNLVQSRRFTSFSRNNQNDFSQSTQEIEKPKQNFVFESESNDIFWGRHSTQAILESGRAIHRIWCTSEIRSSPRFFQLLKDAKALGVLVEEVSWARLGHVTTGGVHQGIALQTAASETFDLKTLIEGCQSIDESPVLIALDGLTDPQNLGAIVRSAEALGAHGLILPQRRSAGLTGSVAKVAAGALEHLPVARVVNLNRSLEELKKSGYTIIGLAGEGDKTINEITFDGPLVLAIGSEEKGLSLLTRRHCDFLVKIPLRGVTTSLNASVATSVVLYEVARQGWMKGIAGQDPSPKLVRAKLETKPFQTN</sequence>
<dbReference type="RefSeq" id="WP_011124900.1">
    <property type="nucleotide sequence ID" value="NC_005042.1"/>
</dbReference>
<dbReference type="FunFam" id="3.40.1280.10:FF:000008">
    <property type="entry name" value="Group 3 RNA methyltransferase TrmH"/>
    <property type="match status" value="1"/>
</dbReference>
<dbReference type="GO" id="GO:0003723">
    <property type="term" value="F:RNA binding"/>
    <property type="evidence" value="ECO:0007669"/>
    <property type="project" value="InterPro"/>
</dbReference>
<keyword evidence="7" id="KW-1185">Reference proteome</keyword>
<evidence type="ECO:0000256" key="3">
    <source>
        <dbReference type="ARBA" id="ARBA00022679"/>
    </source>
</evidence>
<name>Q7VCJ2_PROMA</name>
<feature type="domain" description="RNA 2-O ribose methyltransferase substrate binding" evidence="5">
    <location>
        <begin position="152"/>
        <end position="228"/>
    </location>
</feature>
<gene>
    <name evidence="6" type="primary">spoU</name>
    <name evidence="6" type="ordered locus">Pro_0748</name>
</gene>
<dbReference type="InterPro" id="IPR029028">
    <property type="entry name" value="Alpha/beta_knot_MTases"/>
</dbReference>
<dbReference type="GO" id="GO:0005829">
    <property type="term" value="C:cytosol"/>
    <property type="evidence" value="ECO:0007669"/>
    <property type="project" value="TreeGrafter"/>
</dbReference>
<dbReference type="Gene3D" id="3.40.1280.10">
    <property type="match status" value="1"/>
</dbReference>
<feature type="compositionally biased region" description="Basic and acidic residues" evidence="4">
    <location>
        <begin position="43"/>
        <end position="75"/>
    </location>
</feature>
<keyword evidence="3" id="KW-0808">Transferase</keyword>
<dbReference type="Proteomes" id="UP000001420">
    <property type="component" value="Chromosome"/>
</dbReference>
<dbReference type="GO" id="GO:0008173">
    <property type="term" value="F:RNA methyltransferase activity"/>
    <property type="evidence" value="ECO:0007669"/>
    <property type="project" value="InterPro"/>
</dbReference>
<dbReference type="InterPro" id="IPR029064">
    <property type="entry name" value="Ribosomal_eL30-like_sf"/>
</dbReference>
<evidence type="ECO:0000256" key="1">
    <source>
        <dbReference type="ARBA" id="ARBA00007228"/>
    </source>
</evidence>
<feature type="compositionally biased region" description="Low complexity" evidence="4">
    <location>
        <begin position="77"/>
        <end position="88"/>
    </location>
</feature>
<dbReference type="AlphaFoldDB" id="Q7VCJ2"/>
<accession>Q7VCJ2</accession>
<dbReference type="SUPFAM" id="SSF55315">
    <property type="entry name" value="L30e-like"/>
    <property type="match status" value="1"/>
</dbReference>
<dbReference type="InterPro" id="IPR029026">
    <property type="entry name" value="tRNA_m1G_MTases_N"/>
</dbReference>
<dbReference type="SMART" id="SM00967">
    <property type="entry name" value="SpoU_sub_bind"/>
    <property type="match status" value="1"/>
</dbReference>
<dbReference type="OrthoDB" id="9794400at2"/>
<comment type="similarity">
    <text evidence="1">Belongs to the class IV-like SAM-binding methyltransferase superfamily. RNA methyltransferase TrmH family.</text>
</comment>
<evidence type="ECO:0000256" key="2">
    <source>
        <dbReference type="ARBA" id="ARBA00022603"/>
    </source>
</evidence>
<evidence type="ECO:0000313" key="7">
    <source>
        <dbReference type="Proteomes" id="UP000001420"/>
    </source>
</evidence>
<dbReference type="PANTHER" id="PTHR46429">
    <property type="entry name" value="23S RRNA (GUANOSINE-2'-O-)-METHYLTRANSFERASE RLMB"/>
    <property type="match status" value="1"/>
</dbReference>
<evidence type="ECO:0000259" key="5">
    <source>
        <dbReference type="SMART" id="SM00967"/>
    </source>
</evidence>
<dbReference type="STRING" id="167539.Pro_0748"/>
<dbReference type="Pfam" id="PF08032">
    <property type="entry name" value="SpoU_sub_bind"/>
    <property type="match status" value="1"/>
</dbReference>
<dbReference type="Gene3D" id="3.30.1330.30">
    <property type="match status" value="1"/>
</dbReference>
<dbReference type="EnsemblBacteria" id="AAP99792">
    <property type="protein sequence ID" value="AAP99792"/>
    <property type="gene ID" value="Pro_0748"/>
</dbReference>
<dbReference type="Pfam" id="PF00588">
    <property type="entry name" value="SpoU_methylase"/>
    <property type="match status" value="1"/>
</dbReference>